<dbReference type="Proteomes" id="UP000199017">
    <property type="component" value="Unassembled WGS sequence"/>
</dbReference>
<reference evidence="1 2" key="1">
    <citation type="submission" date="2016-10" db="EMBL/GenBank/DDBJ databases">
        <authorList>
            <person name="de Groot N.N."/>
        </authorList>
    </citation>
    <scope>NUCLEOTIDE SEQUENCE [LARGE SCALE GENOMIC DNA]</scope>
    <source>
        <strain evidence="2">P4B,CCM 7963,CECT 7998,DSM 25260,IBRC-M 10614,KCTC 13821</strain>
    </source>
</reference>
<evidence type="ECO:0000313" key="1">
    <source>
        <dbReference type="EMBL" id="SDH70850.1"/>
    </source>
</evidence>
<accession>A0A1G8ELU8</accession>
<evidence type="ECO:0000313" key="2">
    <source>
        <dbReference type="Proteomes" id="UP000199017"/>
    </source>
</evidence>
<dbReference type="RefSeq" id="WP_091581470.1">
    <property type="nucleotide sequence ID" value="NZ_FNDU01000002.1"/>
</dbReference>
<name>A0A1G8ELU8_9BACI</name>
<keyword evidence="2" id="KW-1185">Reference proteome</keyword>
<gene>
    <name evidence="1" type="ORF">SAMN05216352_102284</name>
</gene>
<sequence>METKEIYYDKHEGGYYVVKEDIYRKEIMTLKKFYPSPPHLKFEEVEEMFIEQLNKELLPSLEREYLHQVLKD</sequence>
<proteinExistence type="predicted"/>
<protein>
    <submittedName>
        <fullName evidence="1">Uncharacterized protein</fullName>
    </submittedName>
</protein>
<dbReference type="AlphaFoldDB" id="A0A1G8ELU8"/>
<dbReference type="EMBL" id="FNDU01000002">
    <property type="protein sequence ID" value="SDH70850.1"/>
    <property type="molecule type" value="Genomic_DNA"/>
</dbReference>
<organism evidence="1 2">
    <name type="scientific">Alteribacillus bidgolensis</name>
    <dbReference type="NCBI Taxonomy" id="930129"/>
    <lineage>
        <taxon>Bacteria</taxon>
        <taxon>Bacillati</taxon>
        <taxon>Bacillota</taxon>
        <taxon>Bacilli</taxon>
        <taxon>Bacillales</taxon>
        <taxon>Bacillaceae</taxon>
        <taxon>Alteribacillus</taxon>
    </lineage>
</organism>